<dbReference type="Proteomes" id="UP000821845">
    <property type="component" value="Chromosome 9"/>
</dbReference>
<evidence type="ECO:0000313" key="2">
    <source>
        <dbReference type="Proteomes" id="UP000821845"/>
    </source>
</evidence>
<dbReference type="EMBL" id="CM023489">
    <property type="protein sequence ID" value="KAH6922595.1"/>
    <property type="molecule type" value="Genomic_DNA"/>
</dbReference>
<reference evidence="1" key="1">
    <citation type="submission" date="2020-05" db="EMBL/GenBank/DDBJ databases">
        <title>Large-scale comparative analyses of tick genomes elucidate their genetic diversity and vector capacities.</title>
        <authorList>
            <person name="Jia N."/>
            <person name="Wang J."/>
            <person name="Shi W."/>
            <person name="Du L."/>
            <person name="Sun Y."/>
            <person name="Zhan W."/>
            <person name="Jiang J."/>
            <person name="Wang Q."/>
            <person name="Zhang B."/>
            <person name="Ji P."/>
            <person name="Sakyi L.B."/>
            <person name="Cui X."/>
            <person name="Yuan T."/>
            <person name="Jiang B."/>
            <person name="Yang W."/>
            <person name="Lam T.T.-Y."/>
            <person name="Chang Q."/>
            <person name="Ding S."/>
            <person name="Wang X."/>
            <person name="Zhu J."/>
            <person name="Ruan X."/>
            <person name="Zhao L."/>
            <person name="Wei J."/>
            <person name="Que T."/>
            <person name="Du C."/>
            <person name="Cheng J."/>
            <person name="Dai P."/>
            <person name="Han X."/>
            <person name="Huang E."/>
            <person name="Gao Y."/>
            <person name="Liu J."/>
            <person name="Shao H."/>
            <person name="Ye R."/>
            <person name="Li L."/>
            <person name="Wei W."/>
            <person name="Wang X."/>
            <person name="Wang C."/>
            <person name="Yang T."/>
            <person name="Huo Q."/>
            <person name="Li W."/>
            <person name="Guo W."/>
            <person name="Chen H."/>
            <person name="Zhou L."/>
            <person name="Ni X."/>
            <person name="Tian J."/>
            <person name="Zhou Y."/>
            <person name="Sheng Y."/>
            <person name="Liu T."/>
            <person name="Pan Y."/>
            <person name="Xia L."/>
            <person name="Li J."/>
            <person name="Zhao F."/>
            <person name="Cao W."/>
        </authorList>
    </citation>
    <scope>NUCLEOTIDE SEQUENCE</scope>
    <source>
        <strain evidence="1">Hyas-2018</strain>
    </source>
</reference>
<sequence length="96" mass="11141">MDCVPSSVAIVQTIDELMDSDSEDEEFDDVVPVLALKLTRLQRNRIPKYCEEVVSRYFDFEFMRIFPPIARDVSEACLRLHGVTVFPKNDKRKTKS</sequence>
<name>A0ACB7RKA6_HYAAI</name>
<keyword evidence="2" id="KW-1185">Reference proteome</keyword>
<accession>A0ACB7RKA6</accession>
<evidence type="ECO:0000313" key="1">
    <source>
        <dbReference type="EMBL" id="KAH6922595.1"/>
    </source>
</evidence>
<organism evidence="1 2">
    <name type="scientific">Hyalomma asiaticum</name>
    <name type="common">Tick</name>
    <dbReference type="NCBI Taxonomy" id="266040"/>
    <lineage>
        <taxon>Eukaryota</taxon>
        <taxon>Metazoa</taxon>
        <taxon>Ecdysozoa</taxon>
        <taxon>Arthropoda</taxon>
        <taxon>Chelicerata</taxon>
        <taxon>Arachnida</taxon>
        <taxon>Acari</taxon>
        <taxon>Parasitiformes</taxon>
        <taxon>Ixodida</taxon>
        <taxon>Ixodoidea</taxon>
        <taxon>Ixodidae</taxon>
        <taxon>Hyalomminae</taxon>
        <taxon>Hyalomma</taxon>
    </lineage>
</organism>
<gene>
    <name evidence="1" type="ORF">HPB50_017021</name>
</gene>
<comment type="caution">
    <text evidence="1">The sequence shown here is derived from an EMBL/GenBank/DDBJ whole genome shotgun (WGS) entry which is preliminary data.</text>
</comment>
<protein>
    <submittedName>
        <fullName evidence="1">Uncharacterized protein</fullName>
    </submittedName>
</protein>
<proteinExistence type="predicted"/>